<keyword evidence="3 5" id="KW-0819">tRNA processing</keyword>
<keyword evidence="5" id="KW-0862">Zinc</keyword>
<organism evidence="7 8">
    <name type="scientific">Candidatus Litorirhabdus singularis</name>
    <dbReference type="NCBI Taxonomy" id="2518993"/>
    <lineage>
        <taxon>Bacteria</taxon>
        <taxon>Pseudomonadati</taxon>
        <taxon>Pseudomonadota</taxon>
        <taxon>Gammaproteobacteria</taxon>
        <taxon>Cellvibrionales</taxon>
        <taxon>Halieaceae</taxon>
        <taxon>Candidatus Litorirhabdus</taxon>
    </lineage>
</organism>
<proteinExistence type="inferred from homology"/>
<comment type="pathway">
    <text evidence="5">tRNA modification; tRNA-queuosine biosynthesis.</text>
</comment>
<comment type="cofactor">
    <cofactor evidence="5">
        <name>Zn(2+)</name>
        <dbReference type="ChEBI" id="CHEBI:29105"/>
    </cofactor>
    <text evidence="5">Binds 1 zinc ion per subunit.</text>
</comment>
<evidence type="ECO:0000259" key="6">
    <source>
        <dbReference type="Pfam" id="PF01702"/>
    </source>
</evidence>
<evidence type="ECO:0000256" key="5">
    <source>
        <dbReference type="HAMAP-Rule" id="MF_00168"/>
    </source>
</evidence>
<feature type="active site" description="Proton acceptor" evidence="5">
    <location>
        <position position="96"/>
    </location>
</feature>
<keyword evidence="8" id="KW-1185">Reference proteome</keyword>
<feature type="binding site" evidence="5">
    <location>
        <position position="312"/>
    </location>
    <ligand>
        <name>Zn(2+)</name>
        <dbReference type="ChEBI" id="CHEBI:29105"/>
    </ligand>
</feature>
<dbReference type="PANTHER" id="PTHR46499">
    <property type="entry name" value="QUEUINE TRNA-RIBOSYLTRANSFERASE"/>
    <property type="match status" value="1"/>
</dbReference>
<feature type="binding site" evidence="5">
    <location>
        <position position="150"/>
    </location>
    <ligand>
        <name>substrate</name>
    </ligand>
</feature>
<feature type="binding site" evidence="5">
    <location>
        <position position="307"/>
    </location>
    <ligand>
        <name>Zn(2+)</name>
        <dbReference type="ChEBI" id="CHEBI:29105"/>
    </ligand>
</feature>
<dbReference type="EC" id="2.4.2.29" evidence="5"/>
<evidence type="ECO:0000313" key="7">
    <source>
        <dbReference type="EMBL" id="MCX2981803.1"/>
    </source>
</evidence>
<comment type="subunit">
    <text evidence="5">Homodimer. Within each dimer, one monomer is responsible for RNA recognition and catalysis, while the other monomer binds to the replacement base PreQ1.</text>
</comment>
<feature type="region of interest" description="RNA binding; important for wobble base 34 recognition" evidence="5">
    <location>
        <begin position="274"/>
        <end position="278"/>
    </location>
</feature>
<name>A0ABT3THJ5_9GAMM</name>
<comment type="caution">
    <text evidence="7">The sequence shown here is derived from an EMBL/GenBank/DDBJ whole genome shotgun (WGS) entry which is preliminary data.</text>
</comment>
<dbReference type="Pfam" id="PF01702">
    <property type="entry name" value="TGT"/>
    <property type="match status" value="1"/>
</dbReference>
<accession>A0ABT3THJ5</accession>
<dbReference type="InterPro" id="IPR050076">
    <property type="entry name" value="ArchSynthase1/Queuine_TRR"/>
</dbReference>
<sequence>MSVDNCQMSFAVAATDGAARRGRLEFPRGVVETPAFMPVGTYGTVKGMLPRDIEEIGAQIILGNTFHLWLRPGMEVIAAHGDLHDFMQWQGPILTDSGGFQVFSLGEMRKISEAGVKFRSPVDGASVFLDPETSMSIQRTLGADIVMIFDECTPYPATHQEALDSMELSLRWAARSKDAHGDSGAALFGIIQGGMHVDLRQQSLAGLLEIGFDGYAIGGLSVGEPKDEMMEVLRGITSAIPAASPRYLMGVGTPADLLEGVKQGVDMFDCVMPTRNARNGHLFTSRGVVRLRNSMHRHSTLPLDPECDCYTCKNFSRAYLHHLDKCNEILGSQLNTIHNLRYYQTHMQAMRTAIETGSLQQYSERWYAEQQRGPEGA</sequence>
<feature type="binding site" evidence="5">
    <location>
        <position position="219"/>
    </location>
    <ligand>
        <name>substrate</name>
    </ligand>
</feature>
<feature type="domain" description="tRNA-guanine(15) transglycosylase-like" evidence="6">
    <location>
        <begin position="18"/>
        <end position="371"/>
    </location>
</feature>
<feature type="region of interest" description="RNA binding" evidence="5">
    <location>
        <begin position="250"/>
        <end position="256"/>
    </location>
</feature>
<keyword evidence="2 5" id="KW-0808">Transferase</keyword>
<gene>
    <name evidence="5" type="primary">tgt</name>
    <name evidence="7" type="ORF">EYC98_13130</name>
</gene>
<dbReference type="EMBL" id="SHNN01000002">
    <property type="protein sequence ID" value="MCX2981803.1"/>
    <property type="molecule type" value="Genomic_DNA"/>
</dbReference>
<keyword evidence="1 5" id="KW-0328">Glycosyltransferase</keyword>
<comment type="catalytic activity">
    <reaction evidence="5">
        <text>7-aminomethyl-7-carbaguanine + guanosine(34) in tRNA = 7-aminomethyl-7-carbaguanosine(34) in tRNA + guanine</text>
        <dbReference type="Rhea" id="RHEA:24104"/>
        <dbReference type="Rhea" id="RHEA-COMP:10341"/>
        <dbReference type="Rhea" id="RHEA-COMP:10342"/>
        <dbReference type="ChEBI" id="CHEBI:16235"/>
        <dbReference type="ChEBI" id="CHEBI:58703"/>
        <dbReference type="ChEBI" id="CHEBI:74269"/>
        <dbReference type="ChEBI" id="CHEBI:82833"/>
        <dbReference type="EC" id="2.4.2.29"/>
    </reaction>
</comment>
<dbReference type="HAMAP" id="MF_00168">
    <property type="entry name" value="Q_tRNA_Tgt"/>
    <property type="match status" value="1"/>
</dbReference>
<feature type="binding site" evidence="5">
    <location>
        <begin position="96"/>
        <end position="100"/>
    </location>
    <ligand>
        <name>substrate</name>
    </ligand>
</feature>
<dbReference type="GO" id="GO:0016757">
    <property type="term" value="F:glycosyltransferase activity"/>
    <property type="evidence" value="ECO:0007669"/>
    <property type="project" value="UniProtKB-KW"/>
</dbReference>
<dbReference type="SUPFAM" id="SSF51713">
    <property type="entry name" value="tRNA-guanine transglycosylase"/>
    <property type="match status" value="1"/>
</dbReference>
<feature type="binding site" evidence="5">
    <location>
        <position position="192"/>
    </location>
    <ligand>
        <name>substrate</name>
    </ligand>
</feature>
<dbReference type="Gene3D" id="3.20.20.105">
    <property type="entry name" value="Queuine tRNA-ribosyltransferase-like"/>
    <property type="match status" value="1"/>
</dbReference>
<protein>
    <recommendedName>
        <fullName evidence="5">Queuine tRNA-ribosyltransferase</fullName>
        <ecNumber evidence="5">2.4.2.29</ecNumber>
    </recommendedName>
    <alternativeName>
        <fullName evidence="5">Guanine insertion enzyme</fullName>
    </alternativeName>
    <alternativeName>
        <fullName evidence="5">tRNA-guanine transglycosylase</fullName>
    </alternativeName>
</protein>
<feature type="active site" description="Nucleophile" evidence="5">
    <location>
        <position position="269"/>
    </location>
</feature>
<comment type="similarity">
    <text evidence="5">Belongs to the queuine tRNA-ribosyltransferase family.</text>
</comment>
<dbReference type="InterPro" id="IPR036511">
    <property type="entry name" value="TGT-like_sf"/>
</dbReference>
<feature type="binding site" evidence="5">
    <location>
        <position position="309"/>
    </location>
    <ligand>
        <name>Zn(2+)</name>
        <dbReference type="ChEBI" id="CHEBI:29105"/>
    </ligand>
</feature>
<dbReference type="NCBIfam" id="TIGR00449">
    <property type="entry name" value="tgt_general"/>
    <property type="match status" value="1"/>
</dbReference>
<keyword evidence="4 5" id="KW-0671">Queuosine biosynthesis</keyword>
<evidence type="ECO:0000256" key="2">
    <source>
        <dbReference type="ARBA" id="ARBA00022679"/>
    </source>
</evidence>
<evidence type="ECO:0000256" key="1">
    <source>
        <dbReference type="ARBA" id="ARBA00022676"/>
    </source>
</evidence>
<evidence type="ECO:0000313" key="8">
    <source>
        <dbReference type="Proteomes" id="UP001143362"/>
    </source>
</evidence>
<dbReference type="NCBIfam" id="TIGR00430">
    <property type="entry name" value="Q_tRNA_tgt"/>
    <property type="match status" value="1"/>
</dbReference>
<dbReference type="InterPro" id="IPR002616">
    <property type="entry name" value="tRNA_ribo_trans-like"/>
</dbReference>
<keyword evidence="5" id="KW-0479">Metal-binding</keyword>
<evidence type="ECO:0000256" key="3">
    <source>
        <dbReference type="ARBA" id="ARBA00022694"/>
    </source>
</evidence>
<dbReference type="InterPro" id="IPR004803">
    <property type="entry name" value="TGT"/>
</dbReference>
<comment type="function">
    <text evidence="5">Catalyzes the base-exchange of a guanine (G) residue with the queuine precursor 7-aminomethyl-7-deazaguanine (PreQ1) at position 34 (anticodon wobble position) in tRNAs with GU(N) anticodons (tRNA-Asp, -Asn, -His and -Tyr). Catalysis occurs through a double-displacement mechanism. The nucleophile active site attacks the C1' of nucleotide 34 to detach the guanine base from the RNA, forming a covalent enzyme-RNA intermediate. The proton acceptor active site deprotonates the incoming PreQ1, allowing a nucleophilic attack on the C1' of the ribose to form the product. After dissociation, two additional enzymatic reactions on the tRNA convert PreQ1 to queuine (Q), resulting in the hypermodified nucleoside queuosine (7-(((4,5-cis-dihydroxy-2-cyclopenten-1-yl)amino)methyl)-7-deazaguanosine).</text>
</comment>
<dbReference type="Proteomes" id="UP001143362">
    <property type="component" value="Unassembled WGS sequence"/>
</dbReference>
<reference evidence="7" key="1">
    <citation type="submission" date="2019-02" db="EMBL/GenBank/DDBJ databases">
        <authorList>
            <person name="Li S.-H."/>
        </authorList>
    </citation>
    <scope>NUCLEOTIDE SEQUENCE</scope>
    <source>
        <strain evidence="7">IMCC14734</strain>
    </source>
</reference>
<feature type="binding site" evidence="5">
    <location>
        <position position="338"/>
    </location>
    <ligand>
        <name>Zn(2+)</name>
        <dbReference type="ChEBI" id="CHEBI:29105"/>
    </ligand>
</feature>
<evidence type="ECO:0000256" key="4">
    <source>
        <dbReference type="ARBA" id="ARBA00022785"/>
    </source>
</evidence>
<dbReference type="RefSeq" id="WP_279245799.1">
    <property type="nucleotide sequence ID" value="NZ_SHNN01000002.1"/>
</dbReference>
<dbReference type="PANTHER" id="PTHR46499:SF1">
    <property type="entry name" value="QUEUINE TRNA-RIBOSYLTRANSFERASE"/>
    <property type="match status" value="1"/>
</dbReference>